<keyword evidence="1" id="KW-1133">Transmembrane helix</keyword>
<dbReference type="Proteomes" id="UP000186594">
    <property type="component" value="Unassembled WGS sequence"/>
</dbReference>
<reference evidence="2 3" key="1">
    <citation type="submission" date="2016-04" db="EMBL/GenBank/DDBJ databases">
        <title>Evolutionary innovation and constraint leading to complex multicellularity in the Ascomycota.</title>
        <authorList>
            <person name="Cisse O."/>
            <person name="Nguyen A."/>
            <person name="Hewitt D.A."/>
            <person name="Jedd G."/>
            <person name="Stajich J.E."/>
        </authorList>
    </citation>
    <scope>NUCLEOTIDE SEQUENCE [LARGE SCALE GENOMIC DNA]</scope>
    <source>
        <strain evidence="2 3">DAH-3</strain>
    </source>
</reference>
<comment type="caution">
    <text evidence="2">The sequence shown here is derived from an EMBL/GenBank/DDBJ whole genome shotgun (WGS) entry which is preliminary data.</text>
</comment>
<name>A0A1U7LIA9_NEOID</name>
<feature type="transmembrane region" description="Helical" evidence="1">
    <location>
        <begin position="27"/>
        <end position="47"/>
    </location>
</feature>
<protein>
    <submittedName>
        <fullName evidence="2">Uncharacterized protein</fullName>
    </submittedName>
</protein>
<dbReference type="EMBL" id="LXFE01003412">
    <property type="protein sequence ID" value="OLL22379.1"/>
    <property type="molecule type" value="Genomic_DNA"/>
</dbReference>
<organism evidence="2 3">
    <name type="scientific">Neolecta irregularis (strain DAH-3)</name>
    <dbReference type="NCBI Taxonomy" id="1198029"/>
    <lineage>
        <taxon>Eukaryota</taxon>
        <taxon>Fungi</taxon>
        <taxon>Dikarya</taxon>
        <taxon>Ascomycota</taxon>
        <taxon>Taphrinomycotina</taxon>
        <taxon>Neolectales</taxon>
        <taxon>Neolectaceae</taxon>
        <taxon>Neolecta</taxon>
    </lineage>
</organism>
<accession>A0A1U7LIA9</accession>
<dbReference type="AlphaFoldDB" id="A0A1U7LIA9"/>
<keyword evidence="1" id="KW-0472">Membrane</keyword>
<proteinExistence type="predicted"/>
<evidence type="ECO:0000313" key="2">
    <source>
        <dbReference type="EMBL" id="OLL22379.1"/>
    </source>
</evidence>
<gene>
    <name evidence="2" type="ORF">NEOLI_001578</name>
</gene>
<sequence>MAFYASSEGPSVYENTHVVVPKQSGKVLRLCLGILLLFMVVVAYARFAQGEILNIMAPTREIARRPQKTEIYFATRSYRLRRDECLSDG</sequence>
<evidence type="ECO:0000256" key="1">
    <source>
        <dbReference type="SAM" id="Phobius"/>
    </source>
</evidence>
<keyword evidence="1" id="KW-0812">Transmembrane</keyword>
<evidence type="ECO:0000313" key="3">
    <source>
        <dbReference type="Proteomes" id="UP000186594"/>
    </source>
</evidence>
<keyword evidence="3" id="KW-1185">Reference proteome</keyword>